<keyword evidence="1" id="KW-0175">Coiled coil</keyword>
<gene>
    <name evidence="5" type="ORF">AURDEDRAFT_184991</name>
</gene>
<dbReference type="InterPro" id="IPR027417">
    <property type="entry name" value="P-loop_NTPase"/>
</dbReference>
<dbReference type="eggNOG" id="ENOG502QU12">
    <property type="taxonomic scope" value="Eukaryota"/>
</dbReference>
<dbReference type="OMA" id="VAQGYMK"/>
<feature type="compositionally biased region" description="Acidic residues" evidence="2">
    <location>
        <begin position="613"/>
        <end position="630"/>
    </location>
</feature>
<dbReference type="PANTHER" id="PTHR36681">
    <property type="entry name" value="NUCLEAR GTPASE, GERMINAL CENTER-ASSOCIATED, TANDEM DUPLICATE 3"/>
    <property type="match status" value="1"/>
</dbReference>
<feature type="domain" description="DUF7605" evidence="4">
    <location>
        <begin position="1038"/>
        <end position="1221"/>
    </location>
</feature>
<feature type="compositionally biased region" description="Acidic residues" evidence="2">
    <location>
        <begin position="690"/>
        <end position="717"/>
    </location>
</feature>
<keyword evidence="6" id="KW-1185">Reference proteome</keyword>
<dbReference type="Gene3D" id="3.40.50.300">
    <property type="entry name" value="P-loop containing nucleotide triphosphate hydrolases"/>
    <property type="match status" value="1"/>
</dbReference>
<evidence type="ECO:0000256" key="2">
    <source>
        <dbReference type="SAM" id="MobiDB-lite"/>
    </source>
</evidence>
<name>J0D302_AURST</name>
<dbReference type="InParanoid" id="J0D302"/>
<feature type="compositionally biased region" description="Basic and acidic residues" evidence="2">
    <location>
        <begin position="89"/>
        <end position="99"/>
    </location>
</feature>
<feature type="compositionally biased region" description="Basic residues" evidence="2">
    <location>
        <begin position="672"/>
        <end position="687"/>
    </location>
</feature>
<feature type="region of interest" description="Disordered" evidence="2">
    <location>
        <begin position="573"/>
        <end position="717"/>
    </location>
</feature>
<feature type="region of interest" description="Disordered" evidence="2">
    <location>
        <begin position="920"/>
        <end position="945"/>
    </location>
</feature>
<feature type="region of interest" description="Disordered" evidence="2">
    <location>
        <begin position="66"/>
        <end position="141"/>
    </location>
</feature>
<evidence type="ECO:0000313" key="5">
    <source>
        <dbReference type="EMBL" id="EJD44516.1"/>
    </source>
</evidence>
<dbReference type="OrthoDB" id="3598281at2759"/>
<feature type="compositionally biased region" description="Acidic residues" evidence="2">
    <location>
        <begin position="924"/>
        <end position="944"/>
    </location>
</feature>
<dbReference type="SUPFAM" id="SSF52540">
    <property type="entry name" value="P-loop containing nucleoside triphosphate hydrolases"/>
    <property type="match status" value="1"/>
</dbReference>
<feature type="domain" description="Dynamin N-terminal" evidence="3">
    <location>
        <begin position="228"/>
        <end position="467"/>
    </location>
</feature>
<evidence type="ECO:0008006" key="7">
    <source>
        <dbReference type="Google" id="ProtNLM"/>
    </source>
</evidence>
<reference evidence="6" key="1">
    <citation type="journal article" date="2012" name="Science">
        <title>The Paleozoic origin of enzymatic lignin decomposition reconstructed from 31 fungal genomes.</title>
        <authorList>
            <person name="Floudas D."/>
            <person name="Binder M."/>
            <person name="Riley R."/>
            <person name="Barry K."/>
            <person name="Blanchette R.A."/>
            <person name="Henrissat B."/>
            <person name="Martinez A.T."/>
            <person name="Otillar R."/>
            <person name="Spatafora J.W."/>
            <person name="Yadav J.S."/>
            <person name="Aerts A."/>
            <person name="Benoit I."/>
            <person name="Boyd A."/>
            <person name="Carlson A."/>
            <person name="Copeland A."/>
            <person name="Coutinho P.M."/>
            <person name="de Vries R.P."/>
            <person name="Ferreira P."/>
            <person name="Findley K."/>
            <person name="Foster B."/>
            <person name="Gaskell J."/>
            <person name="Glotzer D."/>
            <person name="Gorecki P."/>
            <person name="Heitman J."/>
            <person name="Hesse C."/>
            <person name="Hori C."/>
            <person name="Igarashi K."/>
            <person name="Jurgens J.A."/>
            <person name="Kallen N."/>
            <person name="Kersten P."/>
            <person name="Kohler A."/>
            <person name="Kuees U."/>
            <person name="Kumar T.K.A."/>
            <person name="Kuo A."/>
            <person name="LaButti K."/>
            <person name="Larrondo L.F."/>
            <person name="Lindquist E."/>
            <person name="Ling A."/>
            <person name="Lombard V."/>
            <person name="Lucas S."/>
            <person name="Lundell T."/>
            <person name="Martin R."/>
            <person name="McLaughlin D.J."/>
            <person name="Morgenstern I."/>
            <person name="Morin E."/>
            <person name="Murat C."/>
            <person name="Nagy L.G."/>
            <person name="Nolan M."/>
            <person name="Ohm R.A."/>
            <person name="Patyshakuliyeva A."/>
            <person name="Rokas A."/>
            <person name="Ruiz-Duenas F.J."/>
            <person name="Sabat G."/>
            <person name="Salamov A."/>
            <person name="Samejima M."/>
            <person name="Schmutz J."/>
            <person name="Slot J.C."/>
            <person name="St John F."/>
            <person name="Stenlid J."/>
            <person name="Sun H."/>
            <person name="Sun S."/>
            <person name="Syed K."/>
            <person name="Tsang A."/>
            <person name="Wiebenga A."/>
            <person name="Young D."/>
            <person name="Pisabarro A."/>
            <person name="Eastwood D.C."/>
            <person name="Martin F."/>
            <person name="Cullen D."/>
            <person name="Grigoriev I.V."/>
            <person name="Hibbett D.S."/>
        </authorList>
    </citation>
    <scope>NUCLEOTIDE SEQUENCE [LARGE SCALE GENOMIC DNA]</scope>
    <source>
        <strain evidence="6">TFB10046</strain>
    </source>
</reference>
<evidence type="ECO:0000256" key="1">
    <source>
        <dbReference type="SAM" id="Coils"/>
    </source>
</evidence>
<evidence type="ECO:0000259" key="4">
    <source>
        <dbReference type="Pfam" id="PF24564"/>
    </source>
</evidence>
<feature type="compositionally biased region" description="Acidic residues" evidence="2">
    <location>
        <begin position="656"/>
        <end position="668"/>
    </location>
</feature>
<feature type="compositionally biased region" description="Basic and acidic residues" evidence="2">
    <location>
        <begin position="577"/>
        <end position="586"/>
    </location>
</feature>
<dbReference type="InterPro" id="IPR056024">
    <property type="entry name" value="DUF7605"/>
</dbReference>
<evidence type="ECO:0000313" key="6">
    <source>
        <dbReference type="Proteomes" id="UP000006514"/>
    </source>
</evidence>
<evidence type="ECO:0000259" key="3">
    <source>
        <dbReference type="Pfam" id="PF00350"/>
    </source>
</evidence>
<dbReference type="InterPro" id="IPR045063">
    <property type="entry name" value="Dynamin_N"/>
</dbReference>
<dbReference type="KEGG" id="adl:AURDEDRAFT_184991"/>
<feature type="coiled-coil region" evidence="1">
    <location>
        <begin position="727"/>
        <end position="782"/>
    </location>
</feature>
<dbReference type="Pfam" id="PF24564">
    <property type="entry name" value="DUF7605"/>
    <property type="match status" value="1"/>
</dbReference>
<sequence>MSELTAEQASALEQLLNITCGADVERERAILESVSWDVQRAADAIFSGNDVPIITSHTEGAFTVKKEDQMDVDSEAQPPARPTPNENKPPVKTEIRVKPEPGLNEPNYLTERKPGPAPNTPKRVKPEPGLASPSKREPLMPYDANAVLPGGTPKKTRVEPAHAFVKYNSAQDVAAEYTPEKAMSNGLAMVHDLAASVGKLELGSRLRKDVWLKEIDSLKSQGVPRTLIAICGGTGAGKSSCLNAVLGDNIVPTSGMRACTAVVTEISYHDKKTIEADVTFLTRQEWRDEIEVLLTDMVGEDGQLRRLSDLNNEAGIAWHKLHAVCPTLVPEVVVQMTPDQLIDRDQRVSKALGTTKNISCANSRAFAREIGKYIDSKEKKKSKKGEKKTEAERIKENEPAMWPLIKQVRVRCKSRALETGAILVDLPGTQDANTARGAIAKDYMKRCQAIWILAPITRAVDDRTAKELLGDAFKSQLMMDGNYASSCVTFVATKTDDLSCNEIIRAIDGLEDDPDLQRIEDGIQDANRALKEQRKIKEAADGDLSAVAKQIRSKDEWIDKLKDFLETVQAGGQIAKSEIKPPEAKKEKKKSKKRKSGGKGRRGGAKRRKTGDGDMDDFIVNDDEDEDAESGSEKGDDSGSENESEKDAASEASGSDNDDEESDGDSDDSSSKKRKTKTKSRLTKRKRGPDDDEDYDMDDVEAEEMRDDPDADKDDDDEVQEIEYADKDFLDEEIKRVRAEVKELRDRRKKMNDGRRVAVSAISDARKNLARLQREKNCLCSKARNGYSRDALKVDFREGLKEIDEAAALERDPDNFDPTQQLHDYDVIDLPVFTVSSRDYVRITGQVQGDGDPTVFTSIDDTGIPALQEWCHTLTDASRARTAQQYLRQIMTFANSVRTYVQSINDVSLVDRVSLKDTWASEDPVSDEDEDEEDEEDDDDDDDVNMFGRMLQHSIGYGGVGNMKLASAKYARQLLGHQAAAQAPPAGQSARQSRRIPSRKGITDLLIDAFERVVDESVKDLQRRMNDGLEDKCKTGAEKASDAAVDTSDAFAGRMHWATYRATLKRHGAFRDHDLNAELCQPMTSSIASSWSAVFEQDLFGMFEQKGVQAIRNMLDRVEQSAAPGLREKCRAQTDVALREAKTAMANIVAQVGDAMKTLQKELSRMLAPKVGATDPPDAHPEANCLQIRDELIDGYNRAMEERGKGSVKRQKDCVHDYIDRVREDVFDGGADLLLDGLKDAAKQIGNIMDTELQDLAKKVEVALSVMWDVASDSQKQVAARNETLERVVEILRQLTFWSDAAAMVAAAAAT</sequence>
<protein>
    <recommendedName>
        <fullName evidence="7">Nuclear GTPase SLIP-GC</fullName>
    </recommendedName>
</protein>
<feature type="compositionally biased region" description="Basic and acidic residues" evidence="2">
    <location>
        <begin position="631"/>
        <end position="649"/>
    </location>
</feature>
<accession>J0D302</accession>
<dbReference type="Gene3D" id="1.10.8.10">
    <property type="entry name" value="DNA helicase RuvA subunit, C-terminal domain"/>
    <property type="match status" value="1"/>
</dbReference>
<dbReference type="PANTHER" id="PTHR36681:SF3">
    <property type="entry name" value="NUCLEAR GTPASE, GERMINAL CENTER-ASSOCIATED, TANDEM DUPLICATE 3"/>
    <property type="match status" value="1"/>
</dbReference>
<dbReference type="Proteomes" id="UP000006514">
    <property type="component" value="Unassembled WGS sequence"/>
</dbReference>
<dbReference type="EMBL" id="JH687770">
    <property type="protein sequence ID" value="EJD44516.1"/>
    <property type="molecule type" value="Genomic_DNA"/>
</dbReference>
<organism evidence="5 6">
    <name type="scientific">Auricularia subglabra (strain TFB-10046 / SS5)</name>
    <name type="common">White-rot fungus</name>
    <name type="synonym">Auricularia delicata (strain TFB10046)</name>
    <dbReference type="NCBI Taxonomy" id="717982"/>
    <lineage>
        <taxon>Eukaryota</taxon>
        <taxon>Fungi</taxon>
        <taxon>Dikarya</taxon>
        <taxon>Basidiomycota</taxon>
        <taxon>Agaricomycotina</taxon>
        <taxon>Agaricomycetes</taxon>
        <taxon>Auriculariales</taxon>
        <taxon>Auriculariaceae</taxon>
        <taxon>Auricularia</taxon>
    </lineage>
</organism>
<feature type="compositionally biased region" description="Basic residues" evidence="2">
    <location>
        <begin position="587"/>
        <end position="609"/>
    </location>
</feature>
<dbReference type="Pfam" id="PF00350">
    <property type="entry name" value="Dynamin_N"/>
    <property type="match status" value="1"/>
</dbReference>
<proteinExistence type="predicted"/>